<evidence type="ECO:0000256" key="1">
    <source>
        <dbReference type="ARBA" id="ARBA00008898"/>
    </source>
</evidence>
<dbReference type="PANTHER" id="PTHR30466">
    <property type="entry name" value="FLAVIN REDUCTASE"/>
    <property type="match status" value="1"/>
</dbReference>
<dbReference type="Pfam" id="PF01613">
    <property type="entry name" value="Flavin_Reduct"/>
    <property type="match status" value="1"/>
</dbReference>
<gene>
    <name evidence="4" type="ORF">EK403_00685</name>
</gene>
<proteinExistence type="inferred from homology"/>
<organism evidence="4 5">
    <name type="scientific">Hansschlegelia zhihuaiae</name>
    <dbReference type="NCBI Taxonomy" id="405005"/>
    <lineage>
        <taxon>Bacteria</taxon>
        <taxon>Pseudomonadati</taxon>
        <taxon>Pseudomonadota</taxon>
        <taxon>Alphaproteobacteria</taxon>
        <taxon>Hyphomicrobiales</taxon>
        <taxon>Methylopilaceae</taxon>
        <taxon>Hansschlegelia</taxon>
    </lineage>
</organism>
<comment type="similarity">
    <text evidence="1">Belongs to the non-flavoprotein flavin reductase family.</text>
</comment>
<feature type="domain" description="Flavin reductase like" evidence="3">
    <location>
        <begin position="36"/>
        <end position="179"/>
    </location>
</feature>
<dbReference type="Proteomes" id="UP000289708">
    <property type="component" value="Unassembled WGS sequence"/>
</dbReference>
<dbReference type="SMART" id="SM00903">
    <property type="entry name" value="Flavin_Reduct"/>
    <property type="match status" value="1"/>
</dbReference>
<comment type="caution">
    <text evidence="4">The sequence shown here is derived from an EMBL/GenBank/DDBJ whole genome shotgun (WGS) entry which is preliminary data.</text>
</comment>
<evidence type="ECO:0000313" key="5">
    <source>
        <dbReference type="Proteomes" id="UP000289708"/>
    </source>
</evidence>
<protein>
    <submittedName>
        <fullName evidence="4">Flavin reductase</fullName>
    </submittedName>
</protein>
<accession>A0A4Q0MQK5</accession>
<dbReference type="GO" id="GO:0010181">
    <property type="term" value="F:FMN binding"/>
    <property type="evidence" value="ECO:0007669"/>
    <property type="project" value="InterPro"/>
</dbReference>
<dbReference type="PANTHER" id="PTHR30466:SF11">
    <property type="entry name" value="FLAVIN-DEPENDENT MONOOXYGENASE, REDUCTASE SUBUNIT HSAB"/>
    <property type="match status" value="1"/>
</dbReference>
<dbReference type="SUPFAM" id="SSF50475">
    <property type="entry name" value="FMN-binding split barrel"/>
    <property type="match status" value="1"/>
</dbReference>
<reference evidence="4 5" key="1">
    <citation type="submission" date="2018-12" db="EMBL/GenBank/DDBJ databases">
        <title>bacterium Hansschlegelia zhihuaiae S113.</title>
        <authorList>
            <person name="He J."/>
        </authorList>
    </citation>
    <scope>NUCLEOTIDE SEQUENCE [LARGE SCALE GENOMIC DNA]</scope>
    <source>
        <strain evidence="4 5">S 113</strain>
    </source>
</reference>
<dbReference type="EMBL" id="RYFI01000001">
    <property type="protein sequence ID" value="RXF75406.1"/>
    <property type="molecule type" value="Genomic_DNA"/>
</dbReference>
<dbReference type="Gene3D" id="2.30.110.10">
    <property type="entry name" value="Electron Transport, Fmn-binding Protein, Chain A"/>
    <property type="match status" value="1"/>
</dbReference>
<name>A0A4Q0MQK5_9HYPH</name>
<dbReference type="InterPro" id="IPR002563">
    <property type="entry name" value="Flavin_Rdtase-like_dom"/>
</dbReference>
<dbReference type="InterPro" id="IPR050268">
    <property type="entry name" value="NADH-dep_flavin_reductase"/>
</dbReference>
<evidence type="ECO:0000313" key="4">
    <source>
        <dbReference type="EMBL" id="RXF75406.1"/>
    </source>
</evidence>
<dbReference type="AlphaFoldDB" id="A0A4Q0MQK5"/>
<dbReference type="InterPro" id="IPR012349">
    <property type="entry name" value="Split_barrel_FMN-bd"/>
</dbReference>
<sequence>MDRFLAWLRHRSPRAMAPVERQPPQTRPQDALKAFGRTIASSVFVVTASDADGEPNGATISASVSLSLDPPLVLICLAHASDTLAAIRQTGCFRLHVLAAGQDAVSQAFAGRRREAYSAHLDGVDQNGAPALRNALAAARCRVASEFSAGDHAIVVGALEDVSVTAAAPLIYHCGGYAALAA</sequence>
<evidence type="ECO:0000256" key="2">
    <source>
        <dbReference type="ARBA" id="ARBA00023002"/>
    </source>
</evidence>
<keyword evidence="5" id="KW-1185">Reference proteome</keyword>
<dbReference type="OrthoDB" id="9792858at2"/>
<keyword evidence="2" id="KW-0560">Oxidoreductase</keyword>
<dbReference type="GO" id="GO:0042602">
    <property type="term" value="F:riboflavin reductase (NADPH) activity"/>
    <property type="evidence" value="ECO:0007669"/>
    <property type="project" value="TreeGrafter"/>
</dbReference>
<evidence type="ECO:0000259" key="3">
    <source>
        <dbReference type="SMART" id="SM00903"/>
    </source>
</evidence>